<evidence type="ECO:0000256" key="1">
    <source>
        <dbReference type="ARBA" id="ARBA00008894"/>
    </source>
</evidence>
<dbReference type="InterPro" id="IPR042197">
    <property type="entry name" value="Apaf_helical"/>
</dbReference>
<dbReference type="GO" id="GO:0043531">
    <property type="term" value="F:ADP binding"/>
    <property type="evidence" value="ECO:0007669"/>
    <property type="project" value="InterPro"/>
</dbReference>
<keyword evidence="6 10" id="KW-0863">Zinc-finger</keyword>
<dbReference type="PANTHER" id="PTHR33463:SF204">
    <property type="entry name" value="NB-ARC DOMAIN-CONTAINING PROTEIN"/>
    <property type="match status" value="1"/>
</dbReference>
<dbReference type="InterPro" id="IPR050905">
    <property type="entry name" value="Plant_NBS-LRR"/>
</dbReference>
<evidence type="ECO:0000256" key="8">
    <source>
        <dbReference type="ARBA" id="ARBA00022833"/>
    </source>
</evidence>
<dbReference type="GO" id="GO:0008270">
    <property type="term" value="F:zinc ion binding"/>
    <property type="evidence" value="ECO:0007669"/>
    <property type="project" value="UniProtKB-KW"/>
</dbReference>
<dbReference type="InterPro" id="IPR027417">
    <property type="entry name" value="P-loop_NTPase"/>
</dbReference>
<evidence type="ECO:0000256" key="3">
    <source>
        <dbReference type="ARBA" id="ARBA00022723"/>
    </source>
</evidence>
<reference evidence="13" key="2">
    <citation type="submission" date="2017-06" db="EMBL/GenBank/DDBJ databases">
        <title>The pomegranate genome and the genomics of punicalagin biosynthesis.</title>
        <authorList>
            <person name="Xu C."/>
        </authorList>
    </citation>
    <scope>NUCLEOTIDE SEQUENCE [LARGE SCALE GENOMIC DNA]</scope>
    <source>
        <tissue evidence="13">Fresh leaf</tissue>
    </source>
</reference>
<keyword evidence="9" id="KW-0067">ATP-binding</keyword>
<dbReference type="GO" id="GO:0006952">
    <property type="term" value="P:defense response"/>
    <property type="evidence" value="ECO:0007669"/>
    <property type="project" value="UniProtKB-KW"/>
</dbReference>
<dbReference type="InterPro" id="IPR032675">
    <property type="entry name" value="LRR_dom_sf"/>
</dbReference>
<evidence type="ECO:0000313" key="13">
    <source>
        <dbReference type="EMBL" id="OWM69527.1"/>
    </source>
</evidence>
<dbReference type="Pfam" id="PF23559">
    <property type="entry name" value="WHD_DRP"/>
    <property type="match status" value="1"/>
</dbReference>
<evidence type="ECO:0000256" key="10">
    <source>
        <dbReference type="PROSITE-ProRule" id="PRU00027"/>
    </source>
</evidence>
<keyword evidence="4" id="KW-0677">Repeat</keyword>
<dbReference type="GO" id="GO:0005524">
    <property type="term" value="F:ATP binding"/>
    <property type="evidence" value="ECO:0007669"/>
    <property type="project" value="UniProtKB-KW"/>
</dbReference>
<dbReference type="GeneID" id="116201928"/>
<dbReference type="Gene3D" id="3.40.50.300">
    <property type="entry name" value="P-loop containing nucleotide triphosphate hydrolases"/>
    <property type="match status" value="1"/>
</dbReference>
<evidence type="ECO:0000256" key="7">
    <source>
        <dbReference type="ARBA" id="ARBA00022821"/>
    </source>
</evidence>
<keyword evidence="2" id="KW-0433">Leucine-rich repeat</keyword>
<dbReference type="InterPro" id="IPR001611">
    <property type="entry name" value="Leu-rich_rpt"/>
</dbReference>
<keyword evidence="16" id="KW-1185">Reference proteome</keyword>
<evidence type="ECO:0000313" key="16">
    <source>
        <dbReference type="Proteomes" id="UP000233551"/>
    </source>
</evidence>
<evidence type="ECO:0000256" key="2">
    <source>
        <dbReference type="ARBA" id="ARBA00022614"/>
    </source>
</evidence>
<dbReference type="InterPro" id="IPR003656">
    <property type="entry name" value="Znf_BED"/>
</dbReference>
<dbReference type="EMBL" id="PGOL01003489">
    <property type="protein sequence ID" value="PKI40764.1"/>
    <property type="molecule type" value="Genomic_DNA"/>
</dbReference>
<dbReference type="OrthoDB" id="6161812at2759"/>
<evidence type="ECO:0000256" key="4">
    <source>
        <dbReference type="ARBA" id="ARBA00022737"/>
    </source>
</evidence>
<keyword evidence="3" id="KW-0479">Metal-binding</keyword>
<evidence type="ECO:0000256" key="11">
    <source>
        <dbReference type="SAM" id="MobiDB-lite"/>
    </source>
</evidence>
<evidence type="ECO:0000256" key="6">
    <source>
        <dbReference type="ARBA" id="ARBA00022771"/>
    </source>
</evidence>
<dbReference type="Proteomes" id="UP000233551">
    <property type="component" value="Unassembled WGS sequence"/>
</dbReference>
<proteinExistence type="inferred from homology"/>
<accession>A0A218W9I9</accession>
<keyword evidence="7" id="KW-0611">Plant defense</keyword>
<feature type="region of interest" description="Disordered" evidence="11">
    <location>
        <begin position="74"/>
        <end position="97"/>
    </location>
</feature>
<dbReference type="EMBL" id="MTKT01004864">
    <property type="protein sequence ID" value="OWM69527.1"/>
    <property type="molecule type" value="Genomic_DNA"/>
</dbReference>
<dbReference type="InterPro" id="IPR058922">
    <property type="entry name" value="WHD_DRP"/>
</dbReference>
<dbReference type="InterPro" id="IPR036388">
    <property type="entry name" value="WH-like_DNA-bd_sf"/>
</dbReference>
<dbReference type="Proteomes" id="UP000197138">
    <property type="component" value="Unassembled WGS sequence"/>
</dbReference>
<feature type="domain" description="BED-type" evidence="12">
    <location>
        <begin position="3"/>
        <end position="62"/>
    </location>
</feature>
<evidence type="ECO:0000313" key="14">
    <source>
        <dbReference type="EMBL" id="PKI40764.1"/>
    </source>
</evidence>
<dbReference type="STRING" id="22663.A0A218W9I9"/>
<dbReference type="Gene3D" id="3.80.10.10">
    <property type="entry name" value="Ribonuclease Inhibitor"/>
    <property type="match status" value="2"/>
</dbReference>
<dbReference type="FunFam" id="1.10.10.10:FF:000322">
    <property type="entry name" value="Probable disease resistance protein At1g63360"/>
    <property type="match status" value="1"/>
</dbReference>
<dbReference type="GO" id="GO:0003677">
    <property type="term" value="F:DNA binding"/>
    <property type="evidence" value="ECO:0007669"/>
    <property type="project" value="InterPro"/>
</dbReference>
<protein>
    <recommendedName>
        <fullName evidence="12">BED-type domain-containing protein</fullName>
    </recommendedName>
</protein>
<keyword evidence="5" id="KW-0547">Nucleotide-binding</keyword>
<organism evidence="13 15">
    <name type="scientific">Punica granatum</name>
    <name type="common">Pomegranate</name>
    <dbReference type="NCBI Taxonomy" id="22663"/>
    <lineage>
        <taxon>Eukaryota</taxon>
        <taxon>Viridiplantae</taxon>
        <taxon>Streptophyta</taxon>
        <taxon>Embryophyta</taxon>
        <taxon>Tracheophyta</taxon>
        <taxon>Spermatophyta</taxon>
        <taxon>Magnoliopsida</taxon>
        <taxon>eudicotyledons</taxon>
        <taxon>Gunneridae</taxon>
        <taxon>Pentapetalae</taxon>
        <taxon>rosids</taxon>
        <taxon>malvids</taxon>
        <taxon>Myrtales</taxon>
        <taxon>Lythraceae</taxon>
        <taxon>Punica</taxon>
    </lineage>
</organism>
<dbReference type="Pfam" id="PF02892">
    <property type="entry name" value="zf-BED"/>
    <property type="match status" value="1"/>
</dbReference>
<comment type="caution">
    <text evidence="13">The sequence shown here is derived from an EMBL/GenBank/DDBJ whole genome shotgun (WGS) entry which is preliminary data.</text>
</comment>
<name>A0A218W9I9_PUNGR</name>
<dbReference type="SUPFAM" id="SSF52058">
    <property type="entry name" value="L domain-like"/>
    <property type="match status" value="1"/>
</dbReference>
<dbReference type="InterPro" id="IPR002182">
    <property type="entry name" value="NB-ARC"/>
</dbReference>
<dbReference type="PROSITE" id="PS50808">
    <property type="entry name" value="ZF_BED"/>
    <property type="match status" value="1"/>
</dbReference>
<keyword evidence="8" id="KW-0862">Zinc</keyword>
<reference evidence="14 16" key="3">
    <citation type="submission" date="2017-11" db="EMBL/GenBank/DDBJ databases">
        <title>De-novo sequencing of pomegranate (Punica granatum L.) genome.</title>
        <authorList>
            <person name="Akparov Z."/>
            <person name="Amiraslanov A."/>
            <person name="Hajiyeva S."/>
            <person name="Abbasov M."/>
            <person name="Kaur K."/>
            <person name="Hamwieh A."/>
            <person name="Solovyev V."/>
            <person name="Salamov A."/>
            <person name="Braich B."/>
            <person name="Kosarev P."/>
            <person name="Mahmoud A."/>
            <person name="Hajiyev E."/>
            <person name="Babayeva S."/>
            <person name="Izzatullayeva V."/>
            <person name="Mammadov A."/>
            <person name="Mammadov A."/>
            <person name="Sharifova S."/>
            <person name="Ojaghi J."/>
            <person name="Eynullazada K."/>
            <person name="Bayramov B."/>
            <person name="Abdulazimova A."/>
            <person name="Shahmuradov I."/>
        </authorList>
    </citation>
    <scope>NUCLEOTIDE SEQUENCE [LARGE SCALE GENOMIC DNA]</scope>
    <source>
        <strain evidence="14">AG2017</strain>
        <strain evidence="16">cv. AG2017</strain>
        <tissue evidence="14">Leaf</tissue>
    </source>
</reference>
<dbReference type="SUPFAM" id="SSF52540">
    <property type="entry name" value="P-loop containing nucleoside triphosphate hydrolases"/>
    <property type="match status" value="1"/>
</dbReference>
<dbReference type="PANTHER" id="PTHR33463">
    <property type="entry name" value="NB-ARC DOMAIN-CONTAINING PROTEIN-RELATED"/>
    <property type="match status" value="1"/>
</dbReference>
<evidence type="ECO:0000256" key="9">
    <source>
        <dbReference type="ARBA" id="ARBA00022840"/>
    </source>
</evidence>
<dbReference type="Gene3D" id="1.10.10.10">
    <property type="entry name" value="Winged helix-like DNA-binding domain superfamily/Winged helix DNA-binding domain"/>
    <property type="match status" value="1"/>
</dbReference>
<evidence type="ECO:0000259" key="12">
    <source>
        <dbReference type="PROSITE" id="PS50808"/>
    </source>
</evidence>
<dbReference type="PRINTS" id="PR00364">
    <property type="entry name" value="DISEASERSIST"/>
</dbReference>
<dbReference type="Pfam" id="PF13855">
    <property type="entry name" value="LRR_8"/>
    <property type="match status" value="1"/>
</dbReference>
<gene>
    <name evidence="13" type="ORF">CDL15_Pgr013988</name>
    <name evidence="14" type="ORF">CRG98_038775</name>
</gene>
<comment type="similarity">
    <text evidence="1">Belongs to the disease resistance NB-LRR family.</text>
</comment>
<evidence type="ECO:0000313" key="15">
    <source>
        <dbReference type="Proteomes" id="UP000197138"/>
    </source>
</evidence>
<evidence type="ECO:0000256" key="5">
    <source>
        <dbReference type="ARBA" id="ARBA00022741"/>
    </source>
</evidence>
<sequence>MGKPRDKFWDHAEAISNEGEGPRWKCKFCNKIFSGGASRIKAHLSKAGGGGIKVCEAVDEATMEAAKEALEGLESNKKNTKRRRLETGMSSPSVNPQVADLQPTLPFLGQSNLDSLLQGSPDAIHGTGLPRQCELMDLDDISTCSGFGESTMCARMQEFRDEILVEGPSNAQINDQSNMPWSIFDAAAVDRSDWHQYGTLPEQVLHLVSDDHCRSMARDLQGENANSPSPEIQSLQPDAPILLPVKARPPLSESTLKVRTSEVNICEDNPVQGEHDPLVEACKANNTMIMQPDRFDPMQIDLDPNNGGIASLLPQLSSGSISAATDFKQDEMLAPKLTGRDFIVDKLWDFLMKDNILRIGVYGMGGVGKTTTMKHLYNKLCASTAFANVLWITVSKDCRIHDLQNKVAKALNVPDLFKDVDEAMRSTLLFNHLRKKMKSLIILDDIWQHFELKEVGIPVMKDGIQLVLTTRDVGICQRMLCQEVIRVKPLSDEESWNLFLETLHSDLSPSRIAIAESIVKECKGLPLAINVLAGSMRGVDSDHGWEDTLEKLKKPEALQEDMRTGVFPILLHSYSRLNVKKQQCFLQCALYPEDWKIYTGELIESYIDEGLIRGDSRWKMYNEGHQVLDELVKACLLEEVAHYSYNYHFYDIYGGRRRVRMHDVVRHMALYIMNGNSPCMVKSGLGLEDVPNEDEWFPSLQKVSLMYNKIEVVPSMSPNCPQLSTLSLRGCSGLCDIPQCFFERIRELKVIDLSHTHITRVLGSVINLDKLNALLLRKCSKLSRIPSLVKLTLLKKLDLRGCKGIEEVPDGLGMLVNLTYLDLSETRIERISNGVISELKKLQYLRVEYIEVKGEEVGKLKKLELLQCRFLNVKELNKYTQAQQATTIKSYILLIGPHANHKYWHNMRQFVHNNDDDNLWDKKVVIMGEGQYNIGEVCHLPRDMKALRIDGFSGSWNTSSFSQLEELEVLHIENCGEVTALSGSGSASRGQPGDHCPNLKVLVIRKWPKLKHMLVLGRSCSSTFYLKKLKWFRIHGCKELESIVAAEEASSSSSSPPPPPLLPPGAFSQVQSIRIIDCPKMKNLIGPELLPHLHFLQWISIDGAINMDEIIVMPSPRRPPAMSPLLPLLTSIYVSGSEKMKRVLSVELFMILPNLQEITVQRCGQMKEVIGQELLLDHGATFGTNNTSSLLSHPIAASPDQLSARKLTLKLYHLEELESICSWAGLRDLIHVIDIKNCPKLKRIEMLDVHDGMIVASPPPSLKEILLSIDGDGEWWDSLEWFHPVAKTALEPYVFITPRYPTHKIPIQEWRSAIILGRKPKMWRRK</sequence>
<dbReference type="Gene3D" id="1.10.8.430">
    <property type="entry name" value="Helical domain of apoptotic protease-activating factors"/>
    <property type="match status" value="1"/>
</dbReference>
<reference evidence="15" key="1">
    <citation type="journal article" date="2017" name="Plant J.">
        <title>The pomegranate (Punica granatum L.) genome and the genomics of punicalagin biosynthesis.</title>
        <authorList>
            <person name="Qin G."/>
            <person name="Xu C."/>
            <person name="Ming R."/>
            <person name="Tang H."/>
            <person name="Guyot R."/>
            <person name="Kramer E.M."/>
            <person name="Hu Y."/>
            <person name="Yi X."/>
            <person name="Qi Y."/>
            <person name="Xu X."/>
            <person name="Gao Z."/>
            <person name="Pan H."/>
            <person name="Jian J."/>
            <person name="Tian Y."/>
            <person name="Yue Z."/>
            <person name="Xu Y."/>
        </authorList>
    </citation>
    <scope>NUCLEOTIDE SEQUENCE [LARGE SCALE GENOMIC DNA]</scope>
    <source>
        <strain evidence="15">cv. Dabenzi</strain>
    </source>
</reference>
<dbReference type="FunFam" id="3.40.50.300:FF:001091">
    <property type="entry name" value="Probable disease resistance protein At1g61300"/>
    <property type="match status" value="1"/>
</dbReference>
<dbReference type="Pfam" id="PF00931">
    <property type="entry name" value="NB-ARC"/>
    <property type="match status" value="1"/>
</dbReference>